<dbReference type="InterPro" id="IPR003121">
    <property type="entry name" value="SWIB_MDM2_domain"/>
</dbReference>
<feature type="domain" description="DM2" evidence="2">
    <location>
        <begin position="115"/>
        <end position="202"/>
    </location>
</feature>
<dbReference type="InterPro" id="IPR036885">
    <property type="entry name" value="SWIB_MDM2_dom_sf"/>
</dbReference>
<keyword evidence="4" id="KW-1185">Reference proteome</keyword>
<sequence>MRRELAEVRNELRRELSAVGVELQHGDNIIQGLREQLEPHTATNIPHIDSPLSTLSQHLAYNHDILPDLTYDHMHLNKQGVKGFAKILKDTAFERNGTRKRGTVPDAFQATGATALCPQFKLDPRLARLLGIHTQTRSAIIQALWQYVKTNKLQDAHDKEYINCDKYFQQCGSQRPEEDDLLRHRCGSGGPLKGQMSSFLLSTANQQEIASLDNKIHETIESINQLKIQRDFMLSFSKDPKGYIQDWLKSQTRDLKMMTDTVGNPEEERRAEFYHQPWSQEAVSRYFYCKIQQRRQELEQALAVRNT</sequence>
<dbReference type="InterPro" id="IPR019835">
    <property type="entry name" value="SWIB_domain"/>
</dbReference>
<dbReference type="Proteomes" id="UP001221898">
    <property type="component" value="Unassembled WGS sequence"/>
</dbReference>
<dbReference type="PROSITE" id="PS51925">
    <property type="entry name" value="SWIB_MDM2"/>
    <property type="match status" value="1"/>
</dbReference>
<dbReference type="GO" id="GO:0005654">
    <property type="term" value="C:nucleoplasm"/>
    <property type="evidence" value="ECO:0007669"/>
    <property type="project" value="UniProtKB-ARBA"/>
</dbReference>
<dbReference type="SUPFAM" id="SSF47592">
    <property type="entry name" value="SWIB/MDM2 domain"/>
    <property type="match status" value="1"/>
</dbReference>
<organism evidence="3 4">
    <name type="scientific">Aldrovandia affinis</name>
    <dbReference type="NCBI Taxonomy" id="143900"/>
    <lineage>
        <taxon>Eukaryota</taxon>
        <taxon>Metazoa</taxon>
        <taxon>Chordata</taxon>
        <taxon>Craniata</taxon>
        <taxon>Vertebrata</taxon>
        <taxon>Euteleostomi</taxon>
        <taxon>Actinopterygii</taxon>
        <taxon>Neopterygii</taxon>
        <taxon>Teleostei</taxon>
        <taxon>Notacanthiformes</taxon>
        <taxon>Halosauridae</taxon>
        <taxon>Aldrovandia</taxon>
    </lineage>
</organism>
<dbReference type="Gene3D" id="1.10.245.10">
    <property type="entry name" value="SWIB/MDM2 domain"/>
    <property type="match status" value="1"/>
</dbReference>
<accession>A0AAD7SVZ5</accession>
<protein>
    <recommendedName>
        <fullName evidence="2">DM2 domain-containing protein</fullName>
    </recommendedName>
</protein>
<dbReference type="AlphaFoldDB" id="A0AAD7SVZ5"/>
<gene>
    <name evidence="3" type="ORF">AAFF_G00218300</name>
</gene>
<dbReference type="Pfam" id="PF02201">
    <property type="entry name" value="SWIB"/>
    <property type="match status" value="1"/>
</dbReference>
<dbReference type="EMBL" id="JAINUG010000029">
    <property type="protein sequence ID" value="KAJ8409771.1"/>
    <property type="molecule type" value="Genomic_DNA"/>
</dbReference>
<dbReference type="PANTHER" id="PTHR13844">
    <property type="entry name" value="SWI/SNF-RELATED MATRIX-ASSOCIATED ACTIN-DEPENDENT REGULATOR OF CHROMATIN SUBFAMILY D"/>
    <property type="match status" value="1"/>
</dbReference>
<name>A0AAD7SVZ5_9TELE</name>
<dbReference type="SMART" id="SM00151">
    <property type="entry name" value="SWIB"/>
    <property type="match status" value="1"/>
</dbReference>
<comment type="caution">
    <text evidence="3">The sequence shown here is derived from an EMBL/GenBank/DDBJ whole genome shotgun (WGS) entry which is preliminary data.</text>
</comment>
<evidence type="ECO:0000313" key="4">
    <source>
        <dbReference type="Proteomes" id="UP001221898"/>
    </source>
</evidence>
<proteinExistence type="inferred from homology"/>
<reference evidence="3" key="1">
    <citation type="journal article" date="2023" name="Science">
        <title>Genome structures resolve the early diversification of teleost fishes.</title>
        <authorList>
            <person name="Parey E."/>
            <person name="Louis A."/>
            <person name="Montfort J."/>
            <person name="Bouchez O."/>
            <person name="Roques C."/>
            <person name="Iampietro C."/>
            <person name="Lluch J."/>
            <person name="Castinel A."/>
            <person name="Donnadieu C."/>
            <person name="Desvignes T."/>
            <person name="Floi Bucao C."/>
            <person name="Jouanno E."/>
            <person name="Wen M."/>
            <person name="Mejri S."/>
            <person name="Dirks R."/>
            <person name="Jansen H."/>
            <person name="Henkel C."/>
            <person name="Chen W.J."/>
            <person name="Zahm M."/>
            <person name="Cabau C."/>
            <person name="Klopp C."/>
            <person name="Thompson A.W."/>
            <person name="Robinson-Rechavi M."/>
            <person name="Braasch I."/>
            <person name="Lecointre G."/>
            <person name="Bobe J."/>
            <person name="Postlethwait J.H."/>
            <person name="Berthelot C."/>
            <person name="Roest Crollius H."/>
            <person name="Guiguen Y."/>
        </authorList>
    </citation>
    <scope>NUCLEOTIDE SEQUENCE</scope>
    <source>
        <strain evidence="3">NC1722</strain>
    </source>
</reference>
<evidence type="ECO:0000313" key="3">
    <source>
        <dbReference type="EMBL" id="KAJ8409771.1"/>
    </source>
</evidence>
<comment type="similarity">
    <text evidence="1">Belongs to the SMARCD family.</text>
</comment>
<evidence type="ECO:0000259" key="2">
    <source>
        <dbReference type="PROSITE" id="PS51925"/>
    </source>
</evidence>
<evidence type="ECO:0000256" key="1">
    <source>
        <dbReference type="ARBA" id="ARBA00010619"/>
    </source>
</evidence>